<keyword evidence="8" id="KW-1185">Reference proteome</keyword>
<accession>A0A7J7II45</accession>
<keyword evidence="4" id="KW-0808">Transferase</keyword>
<dbReference type="SUPFAM" id="SSF47616">
    <property type="entry name" value="GST C-terminal domain-like"/>
    <property type="match status" value="1"/>
</dbReference>
<evidence type="ECO:0000259" key="6">
    <source>
        <dbReference type="PROSITE" id="PS50404"/>
    </source>
</evidence>
<dbReference type="GO" id="GO:0006749">
    <property type="term" value="P:glutathione metabolic process"/>
    <property type="evidence" value="ECO:0007669"/>
    <property type="project" value="TreeGrafter"/>
</dbReference>
<evidence type="ECO:0000256" key="3">
    <source>
        <dbReference type="ARBA" id="ARBA00012452"/>
    </source>
</evidence>
<dbReference type="PANTHER" id="PTHR11571:SF222">
    <property type="entry name" value="GLUTATHIONE TRANSFERASE"/>
    <property type="match status" value="1"/>
</dbReference>
<dbReference type="GO" id="GO:0004364">
    <property type="term" value="F:glutathione transferase activity"/>
    <property type="evidence" value="ECO:0007669"/>
    <property type="project" value="UniProtKB-EC"/>
</dbReference>
<dbReference type="AlphaFoldDB" id="A0A7J7II45"/>
<dbReference type="EC" id="2.5.1.18" evidence="3"/>
<dbReference type="Gene3D" id="3.40.30.10">
    <property type="entry name" value="Glutaredoxin"/>
    <property type="match status" value="1"/>
</dbReference>
<sequence>MPNVRVDRVEKPLGDRTCVGGEPGTIVVGYWDIRGLGSPVRLLLYYLDLDFVDRRYVQGDYDDEVPFSRDAWLSVKHRLGLDLPNLPYLFDAYGENAARPVALTETLPILRHLARTYGKLVSPYALGAFDPYMDMLANVVMELNGAASRAFYGSQSADQVFYAYTETMVPKMVALESYCWRHHVAATPKDTNPRFLSVQETGGTEPSYTDLFLVELLDLLETCIPGSLDAFPYLAQLRQNGLSLERVRTFLSSPSRAGLACNNKVAFVGSASRMPPPGKMKQLRLPAEVIAAAKDAVILSKDRIER</sequence>
<evidence type="ECO:0000256" key="4">
    <source>
        <dbReference type="ARBA" id="ARBA00022679"/>
    </source>
</evidence>
<evidence type="ECO:0000256" key="5">
    <source>
        <dbReference type="ARBA" id="ARBA00047960"/>
    </source>
</evidence>
<dbReference type="InterPro" id="IPR036282">
    <property type="entry name" value="Glutathione-S-Trfase_C_sf"/>
</dbReference>
<comment type="catalytic activity">
    <reaction evidence="5">
        <text>RX + glutathione = an S-substituted glutathione + a halide anion + H(+)</text>
        <dbReference type="Rhea" id="RHEA:16437"/>
        <dbReference type="ChEBI" id="CHEBI:15378"/>
        <dbReference type="ChEBI" id="CHEBI:16042"/>
        <dbReference type="ChEBI" id="CHEBI:17792"/>
        <dbReference type="ChEBI" id="CHEBI:57925"/>
        <dbReference type="ChEBI" id="CHEBI:90779"/>
        <dbReference type="EC" id="2.5.1.18"/>
    </reaction>
</comment>
<dbReference type="PANTHER" id="PTHR11571">
    <property type="entry name" value="GLUTATHIONE S-TRANSFERASE"/>
    <property type="match status" value="1"/>
</dbReference>
<evidence type="ECO:0000256" key="2">
    <source>
        <dbReference type="ARBA" id="ARBA00005861"/>
    </source>
</evidence>
<dbReference type="PROSITE" id="PS50404">
    <property type="entry name" value="GST_NTER"/>
    <property type="match status" value="1"/>
</dbReference>
<evidence type="ECO:0000313" key="7">
    <source>
        <dbReference type="EMBL" id="KAF6002001.1"/>
    </source>
</evidence>
<dbReference type="InterPro" id="IPR004045">
    <property type="entry name" value="Glutathione_S-Trfase_N"/>
</dbReference>
<name>A0A7J7II45_9RHOD</name>
<comment type="function">
    <text evidence="1">Conjugation of reduced glutathione to a wide number of exogenous and endogenous hydrophobic electrophiles.</text>
</comment>
<evidence type="ECO:0000313" key="8">
    <source>
        <dbReference type="Proteomes" id="UP000530660"/>
    </source>
</evidence>
<dbReference type="EMBL" id="VWRR01000012">
    <property type="protein sequence ID" value="KAF6002001.1"/>
    <property type="molecule type" value="Genomic_DNA"/>
</dbReference>
<proteinExistence type="inferred from homology"/>
<dbReference type="SUPFAM" id="SSF52833">
    <property type="entry name" value="Thioredoxin-like"/>
    <property type="match status" value="1"/>
</dbReference>
<gene>
    <name evidence="7" type="ORF">F1559_003012</name>
</gene>
<dbReference type="InterPro" id="IPR036249">
    <property type="entry name" value="Thioredoxin-like_sf"/>
</dbReference>
<dbReference type="Gene3D" id="1.20.1050.10">
    <property type="match status" value="1"/>
</dbReference>
<dbReference type="Proteomes" id="UP000530660">
    <property type="component" value="Unassembled WGS sequence"/>
</dbReference>
<organism evidence="7 8">
    <name type="scientific">Cyanidiococcus yangmingshanensis</name>
    <dbReference type="NCBI Taxonomy" id="2690220"/>
    <lineage>
        <taxon>Eukaryota</taxon>
        <taxon>Rhodophyta</taxon>
        <taxon>Bangiophyceae</taxon>
        <taxon>Cyanidiales</taxon>
        <taxon>Cyanidiaceae</taxon>
        <taxon>Cyanidiococcus</taxon>
    </lineage>
</organism>
<dbReference type="OrthoDB" id="302at2759"/>
<comment type="caution">
    <text evidence="7">The sequence shown here is derived from an EMBL/GenBank/DDBJ whole genome shotgun (WGS) entry which is preliminary data.</text>
</comment>
<feature type="domain" description="GST N-terminal" evidence="6">
    <location>
        <begin position="24"/>
        <end position="121"/>
    </location>
</feature>
<comment type="similarity">
    <text evidence="2">Belongs to the GST superfamily. Mu family.</text>
</comment>
<dbReference type="InterPro" id="IPR050213">
    <property type="entry name" value="GST_superfamily"/>
</dbReference>
<protein>
    <recommendedName>
        <fullName evidence="3">glutathione transferase</fullName>
        <ecNumber evidence="3">2.5.1.18</ecNumber>
    </recommendedName>
</protein>
<evidence type="ECO:0000256" key="1">
    <source>
        <dbReference type="ARBA" id="ARBA00003701"/>
    </source>
</evidence>
<reference evidence="7 8" key="1">
    <citation type="journal article" date="2020" name="J. Phycol.">
        <title>Comparative genome analysis reveals Cyanidiococcus gen. nov., a new extremophilic red algal genus sister to Cyanidioschyzon (Cyanidioschyzonaceae, Rhodophyta).</title>
        <authorList>
            <person name="Liu S.-L."/>
            <person name="Chiang Y.-R."/>
            <person name="Yoon H.S."/>
            <person name="Fu H.-Y."/>
        </authorList>
    </citation>
    <scope>NUCLEOTIDE SEQUENCE [LARGE SCALE GENOMIC DNA]</scope>
    <source>
        <strain evidence="7 8">THAL066</strain>
    </source>
</reference>